<evidence type="ECO:0008006" key="3">
    <source>
        <dbReference type="Google" id="ProtNLM"/>
    </source>
</evidence>
<dbReference type="Proteomes" id="UP000799537">
    <property type="component" value="Unassembled WGS sequence"/>
</dbReference>
<keyword evidence="2" id="KW-1185">Reference proteome</keyword>
<dbReference type="Gene3D" id="3.80.10.10">
    <property type="entry name" value="Ribonuclease Inhibitor"/>
    <property type="match status" value="1"/>
</dbReference>
<protein>
    <recommendedName>
        <fullName evidence="3">F-box domain-containing protein</fullName>
    </recommendedName>
</protein>
<evidence type="ECO:0000313" key="2">
    <source>
        <dbReference type="Proteomes" id="UP000799537"/>
    </source>
</evidence>
<evidence type="ECO:0000313" key="1">
    <source>
        <dbReference type="EMBL" id="KAF2159473.1"/>
    </source>
</evidence>
<dbReference type="EMBL" id="ML993637">
    <property type="protein sequence ID" value="KAF2159473.1"/>
    <property type="molecule type" value="Genomic_DNA"/>
</dbReference>
<gene>
    <name evidence="1" type="ORF">M409DRAFT_30094</name>
</gene>
<dbReference type="GeneID" id="54563029"/>
<dbReference type="AlphaFoldDB" id="A0A6A6BXZ7"/>
<dbReference type="OrthoDB" id="5130616at2759"/>
<sequence length="401" mass="44530">MASRLESLPPELLIRLVEYFPRPSDLRALCLTSKAPGVPATTQLYHDVTGIDAVHGWTRSDLSTTVLAKANPGLAQIRKLRFDTVAPVEQPDVGIVAKVLKALPGSSLRGFDCSPCTVAEDTMITLMMRQHKLVTLGLGPLTFNPMPFVQAGLLDVSAFAKLEDLDIPQVIGSQHDLELYQLIIEKASLRRLAIRTTTLRSENAFNLDDEKDHDGLISKILFKHIRDAGPNTRMQLHVLILDDMDLEWSDRTFSRYFDWSMLKELAILQCDGTANLIKRLTQHVIQHGGQLKRFYYVSCTDEPIDSSVVEAFLSSVEGLADLSLVGIDNFSLLNLDVLARHCSTLKWLMVLPDGIGNTGCIEMGIDLRFFSVVAKCQKLRQVALPLPKIDLPRTPDGFALS</sequence>
<dbReference type="RefSeq" id="XP_033660362.1">
    <property type="nucleotide sequence ID" value="XM_033809757.1"/>
</dbReference>
<reference evidence="1" key="1">
    <citation type="journal article" date="2020" name="Stud. Mycol.">
        <title>101 Dothideomycetes genomes: a test case for predicting lifestyles and emergence of pathogens.</title>
        <authorList>
            <person name="Haridas S."/>
            <person name="Albert R."/>
            <person name="Binder M."/>
            <person name="Bloem J."/>
            <person name="Labutti K."/>
            <person name="Salamov A."/>
            <person name="Andreopoulos B."/>
            <person name="Baker S."/>
            <person name="Barry K."/>
            <person name="Bills G."/>
            <person name="Bluhm B."/>
            <person name="Cannon C."/>
            <person name="Castanera R."/>
            <person name="Culley D."/>
            <person name="Daum C."/>
            <person name="Ezra D."/>
            <person name="Gonzalez J."/>
            <person name="Henrissat B."/>
            <person name="Kuo A."/>
            <person name="Liang C."/>
            <person name="Lipzen A."/>
            <person name="Lutzoni F."/>
            <person name="Magnuson J."/>
            <person name="Mondo S."/>
            <person name="Nolan M."/>
            <person name="Ohm R."/>
            <person name="Pangilinan J."/>
            <person name="Park H.-J."/>
            <person name="Ramirez L."/>
            <person name="Alfaro M."/>
            <person name="Sun H."/>
            <person name="Tritt A."/>
            <person name="Yoshinaga Y."/>
            <person name="Zwiers L.-H."/>
            <person name="Turgeon B."/>
            <person name="Goodwin S."/>
            <person name="Spatafora J."/>
            <person name="Crous P."/>
            <person name="Grigoriev I."/>
        </authorList>
    </citation>
    <scope>NUCLEOTIDE SEQUENCE</scope>
    <source>
        <strain evidence="1">ATCC 36951</strain>
    </source>
</reference>
<accession>A0A6A6BXZ7</accession>
<organism evidence="1 2">
    <name type="scientific">Zasmidium cellare ATCC 36951</name>
    <dbReference type="NCBI Taxonomy" id="1080233"/>
    <lineage>
        <taxon>Eukaryota</taxon>
        <taxon>Fungi</taxon>
        <taxon>Dikarya</taxon>
        <taxon>Ascomycota</taxon>
        <taxon>Pezizomycotina</taxon>
        <taxon>Dothideomycetes</taxon>
        <taxon>Dothideomycetidae</taxon>
        <taxon>Mycosphaerellales</taxon>
        <taxon>Mycosphaerellaceae</taxon>
        <taxon>Zasmidium</taxon>
    </lineage>
</organism>
<dbReference type="InterPro" id="IPR032675">
    <property type="entry name" value="LRR_dom_sf"/>
</dbReference>
<proteinExistence type="predicted"/>
<name>A0A6A6BXZ7_ZASCE</name>